<feature type="site" description="Important for substrate specificity" evidence="4">
    <location>
        <position position="78"/>
    </location>
</feature>
<keyword evidence="4" id="KW-0963">Cytoplasm</keyword>
<dbReference type="GO" id="GO:0005737">
    <property type="term" value="C:cytoplasm"/>
    <property type="evidence" value="ECO:0007669"/>
    <property type="project" value="UniProtKB-SubCell"/>
</dbReference>
<feature type="site" description="Important for substrate specificity" evidence="4">
    <location>
        <position position="19"/>
    </location>
</feature>
<comment type="cofactor">
    <cofactor evidence="1 4">
        <name>a divalent metal cation</name>
        <dbReference type="ChEBI" id="CHEBI:60240"/>
    </cofactor>
</comment>
<dbReference type="HAMAP" id="MF_00528">
    <property type="entry name" value="Maf"/>
    <property type="match status" value="1"/>
</dbReference>
<dbReference type="PANTHER" id="PTHR43213">
    <property type="entry name" value="BIFUNCTIONAL DTTP/UTP PYROPHOSPHATASE/METHYLTRANSFERASE PROTEIN-RELATED"/>
    <property type="match status" value="1"/>
</dbReference>
<keyword evidence="3 4" id="KW-0546">Nucleotide metabolism</keyword>
<evidence type="ECO:0000256" key="3">
    <source>
        <dbReference type="ARBA" id="ARBA00023080"/>
    </source>
</evidence>
<comment type="catalytic activity">
    <reaction evidence="4">
        <text>UTP + H2O = UMP + diphosphate + H(+)</text>
        <dbReference type="Rhea" id="RHEA:29395"/>
        <dbReference type="ChEBI" id="CHEBI:15377"/>
        <dbReference type="ChEBI" id="CHEBI:15378"/>
        <dbReference type="ChEBI" id="CHEBI:33019"/>
        <dbReference type="ChEBI" id="CHEBI:46398"/>
        <dbReference type="ChEBI" id="CHEBI:57865"/>
        <dbReference type="EC" id="3.6.1.9"/>
    </reaction>
</comment>
<dbReference type="GO" id="GO:0036218">
    <property type="term" value="F:dTTP diphosphatase activity"/>
    <property type="evidence" value="ECO:0007669"/>
    <property type="project" value="RHEA"/>
</dbReference>
<keyword evidence="2 4" id="KW-0378">Hydrolase</keyword>
<dbReference type="PANTHER" id="PTHR43213:SF5">
    <property type="entry name" value="BIFUNCTIONAL DTTP_UTP PYROPHOSPHATASE_METHYLTRANSFERASE PROTEIN-RELATED"/>
    <property type="match status" value="1"/>
</dbReference>
<dbReference type="Gene3D" id="3.90.950.10">
    <property type="match status" value="1"/>
</dbReference>
<dbReference type="CDD" id="cd00555">
    <property type="entry name" value="Maf"/>
    <property type="match status" value="1"/>
</dbReference>
<evidence type="ECO:0000256" key="1">
    <source>
        <dbReference type="ARBA" id="ARBA00001968"/>
    </source>
</evidence>
<accession>A0A4Q0NN87</accession>
<evidence type="ECO:0000313" key="6">
    <source>
        <dbReference type="Proteomes" id="UP000289821"/>
    </source>
</evidence>
<dbReference type="NCBIfam" id="TIGR00172">
    <property type="entry name" value="maf"/>
    <property type="match status" value="1"/>
</dbReference>
<comment type="function">
    <text evidence="4">Nucleoside triphosphate pyrophosphatase that hydrolyzes dTTP and UTP. May have a dual role in cell division arrest and in preventing the incorporation of modified nucleotides into cellular nucleic acids.</text>
</comment>
<dbReference type="EC" id="3.6.1.9" evidence="4"/>
<comment type="catalytic activity">
    <reaction evidence="4">
        <text>dTTP + H2O = dTMP + diphosphate + H(+)</text>
        <dbReference type="Rhea" id="RHEA:28534"/>
        <dbReference type="ChEBI" id="CHEBI:15377"/>
        <dbReference type="ChEBI" id="CHEBI:15378"/>
        <dbReference type="ChEBI" id="CHEBI:33019"/>
        <dbReference type="ChEBI" id="CHEBI:37568"/>
        <dbReference type="ChEBI" id="CHEBI:63528"/>
        <dbReference type="EC" id="3.6.1.9"/>
    </reaction>
</comment>
<dbReference type="EMBL" id="QOVI01000012">
    <property type="protein sequence ID" value="RXG11281.1"/>
    <property type="molecule type" value="Genomic_DNA"/>
</dbReference>
<feature type="active site" description="Proton acceptor" evidence="4">
    <location>
        <position position="77"/>
    </location>
</feature>
<dbReference type="AlphaFoldDB" id="A0A4Q0NN87"/>
<dbReference type="GO" id="GO:0009117">
    <property type="term" value="P:nucleotide metabolic process"/>
    <property type="evidence" value="ECO:0007669"/>
    <property type="project" value="UniProtKB-KW"/>
</dbReference>
<feature type="site" description="Important for substrate specificity" evidence="4">
    <location>
        <position position="160"/>
    </location>
</feature>
<protein>
    <recommendedName>
        <fullName evidence="4">dTTP/UTP pyrophosphatase</fullName>
        <shortName evidence="4">dTTPase/UTPase</shortName>
        <ecNumber evidence="4">3.6.1.9</ecNumber>
    </recommendedName>
    <alternativeName>
        <fullName evidence="4">Nucleoside triphosphate pyrophosphatase</fullName>
    </alternativeName>
    <alternativeName>
        <fullName evidence="4">Nucleotide pyrophosphatase</fullName>
        <shortName evidence="4">Nucleotide PPase</shortName>
    </alternativeName>
</protein>
<comment type="similarity">
    <text evidence="4">Belongs to the Maf family. YhdE subfamily.</text>
</comment>
<dbReference type="SUPFAM" id="SSF52972">
    <property type="entry name" value="ITPase-like"/>
    <property type="match status" value="1"/>
</dbReference>
<comment type="caution">
    <text evidence="5">The sequence shown here is derived from an EMBL/GenBank/DDBJ whole genome shotgun (WGS) entry which is preliminary data.</text>
</comment>
<keyword evidence="6" id="KW-1185">Reference proteome</keyword>
<dbReference type="Proteomes" id="UP000289821">
    <property type="component" value="Unassembled WGS sequence"/>
</dbReference>
<comment type="caution">
    <text evidence="4">Lacks conserved residue(s) required for the propagation of feature annotation.</text>
</comment>
<dbReference type="RefSeq" id="WP_128762900.1">
    <property type="nucleotide sequence ID" value="NZ_QOVI01000012.1"/>
</dbReference>
<dbReference type="InterPro" id="IPR003697">
    <property type="entry name" value="Maf-like"/>
</dbReference>
<dbReference type="GO" id="GO:0036221">
    <property type="term" value="F:UTP diphosphatase activity"/>
    <property type="evidence" value="ECO:0007669"/>
    <property type="project" value="RHEA"/>
</dbReference>
<evidence type="ECO:0000313" key="5">
    <source>
        <dbReference type="EMBL" id="RXG11281.1"/>
    </source>
</evidence>
<evidence type="ECO:0000256" key="2">
    <source>
        <dbReference type="ARBA" id="ARBA00022801"/>
    </source>
</evidence>
<evidence type="ECO:0000256" key="4">
    <source>
        <dbReference type="HAMAP-Rule" id="MF_00528"/>
    </source>
</evidence>
<dbReference type="PIRSF" id="PIRSF006305">
    <property type="entry name" value="Maf"/>
    <property type="match status" value="1"/>
</dbReference>
<proteinExistence type="inferred from homology"/>
<dbReference type="InterPro" id="IPR029001">
    <property type="entry name" value="ITPase-like_fam"/>
</dbReference>
<organism evidence="5 6">
    <name type="scientific">Leeuwenhoekiella aestuarii</name>
    <dbReference type="NCBI Taxonomy" id="2249426"/>
    <lineage>
        <taxon>Bacteria</taxon>
        <taxon>Pseudomonadati</taxon>
        <taxon>Bacteroidota</taxon>
        <taxon>Flavobacteriia</taxon>
        <taxon>Flavobacteriales</taxon>
        <taxon>Flavobacteriaceae</taxon>
        <taxon>Leeuwenhoekiella</taxon>
    </lineage>
</organism>
<sequence>MLHKLLTNKKVILASQSPRRQELLKALEVDFEVHLKPIDESYPAGMLPSEIAEYIAKKKAAAFLDQLTTDTILITGDTLVFKNEKALGKPKDVEEATRMLQSLSGTSHEVISSICVTTSEKQWVTHDKATVYFRVFAKAEIQHYINTYKPFDKAGAYGIQEWIGHVALLKLEGSYNTVMGLPTQKLYSLLELAATA</sequence>
<gene>
    <name evidence="5" type="ORF">DSM04_11211</name>
</gene>
<name>A0A4Q0NN87_9FLAO</name>
<reference evidence="5 6" key="1">
    <citation type="submission" date="2018-07" db="EMBL/GenBank/DDBJ databases">
        <title>Leeuwenhoekiella genomics.</title>
        <authorList>
            <person name="Tahon G."/>
            <person name="Willems A."/>
        </authorList>
    </citation>
    <scope>NUCLEOTIDE SEQUENCE [LARGE SCALE GENOMIC DNA]</scope>
    <source>
        <strain evidence="5 6">R-50232</strain>
    </source>
</reference>
<dbReference type="OrthoDB" id="9807767at2"/>
<comment type="subcellular location">
    <subcellularLocation>
        <location evidence="4">Cytoplasm</location>
    </subcellularLocation>
</comment>
<dbReference type="Pfam" id="PF02545">
    <property type="entry name" value="Maf"/>
    <property type="match status" value="1"/>
</dbReference>